<dbReference type="Proteomes" id="UP001303473">
    <property type="component" value="Unassembled WGS sequence"/>
</dbReference>
<keyword evidence="3" id="KW-1185">Reference proteome</keyword>
<dbReference type="AlphaFoldDB" id="A0AAN6RZ77"/>
<comment type="caution">
    <text evidence="2">The sequence shown here is derived from an EMBL/GenBank/DDBJ whole genome shotgun (WGS) entry which is preliminary data.</text>
</comment>
<proteinExistence type="predicted"/>
<feature type="region of interest" description="Disordered" evidence="1">
    <location>
        <begin position="283"/>
        <end position="304"/>
    </location>
</feature>
<evidence type="ECO:0000313" key="3">
    <source>
        <dbReference type="Proteomes" id="UP001303473"/>
    </source>
</evidence>
<dbReference type="EMBL" id="MU853929">
    <property type="protein sequence ID" value="KAK3935312.1"/>
    <property type="molecule type" value="Genomic_DNA"/>
</dbReference>
<gene>
    <name evidence="2" type="ORF">QBC46DRAFT_346764</name>
</gene>
<name>A0AAN6RZ77_9PEZI</name>
<reference evidence="3" key="1">
    <citation type="journal article" date="2023" name="Mol. Phylogenet. Evol.">
        <title>Genome-scale phylogeny and comparative genomics of the fungal order Sordariales.</title>
        <authorList>
            <person name="Hensen N."/>
            <person name="Bonometti L."/>
            <person name="Westerberg I."/>
            <person name="Brannstrom I.O."/>
            <person name="Guillou S."/>
            <person name="Cros-Aarteil S."/>
            <person name="Calhoun S."/>
            <person name="Haridas S."/>
            <person name="Kuo A."/>
            <person name="Mondo S."/>
            <person name="Pangilinan J."/>
            <person name="Riley R."/>
            <person name="LaButti K."/>
            <person name="Andreopoulos B."/>
            <person name="Lipzen A."/>
            <person name="Chen C."/>
            <person name="Yan M."/>
            <person name="Daum C."/>
            <person name="Ng V."/>
            <person name="Clum A."/>
            <person name="Steindorff A."/>
            <person name="Ohm R.A."/>
            <person name="Martin F."/>
            <person name="Silar P."/>
            <person name="Natvig D.O."/>
            <person name="Lalanne C."/>
            <person name="Gautier V."/>
            <person name="Ament-Velasquez S.L."/>
            <person name="Kruys A."/>
            <person name="Hutchinson M.I."/>
            <person name="Powell A.J."/>
            <person name="Barry K."/>
            <person name="Miller A.N."/>
            <person name="Grigoriev I.V."/>
            <person name="Debuchy R."/>
            <person name="Gladieux P."/>
            <person name="Hiltunen Thoren M."/>
            <person name="Johannesson H."/>
        </authorList>
    </citation>
    <scope>NUCLEOTIDE SEQUENCE [LARGE SCALE GENOMIC DNA]</scope>
    <source>
        <strain evidence="3">CBS 340.73</strain>
    </source>
</reference>
<sequence>MNSLHPLRAEYVKPTVNPAALGFLSIFLGGSVIHFNNFQEEVARRKSDWDGVGILQDKAAVVSLLKEKRVGLCDLLGIEKEDASPTSWEEALDSPAIQEVDWQVVRFSGWTGSGSKRTLKIWTQEHLEAITTGRPTMKGPCYLGLLSHKSVPTIQLRNGGGESGSSSSWGLVISHPVRVTDRVCVISDFDYFHVEQKESSAAGCWTPGVLCDLLLTAQCVFETGKDVGLAQKRLLWLKWAQHASNGTGPDPSLCLRWAMFPESFQIYLRSEAEIAGRAAAAALSFPSPPPSPSITTPTGDEQKPSHEFHTFRVEESETSCVKFIQYHRSKKRTPTMNGTMSLAQAQPDGRSWPQIPDHTYVLNVSRLSTPFSSNSICERATLHSILDDDYELEVLIKTAEGYRSELAALAKLSTLFDVRHLQRVAFVDDTSKQIYYEFFADGKTLVEVRFWHLNSLVEWGQDGLSVLHYRWLLGIECKRARDVWNSYDLSWHTPDPANAHPLAEPAEPRIHQYFHHRLHNNKRLNDFYAELLLPMKPDSVGSTATLDELLHLPLIINNRPYHSLRYHLVRAGVLLNPAAVHWASLPRVYGLGDGHSGNVLITDHPANTTPADLRYIDYEVAGHHPVVLDMAKPTYNDCFYTALWGDQLSPDLSTHTVDGSIDERRGSGLLPDIAWEVRPADANDANGEAVAHITYNLNMCTLDKAMGRMKFEGVVCRAFERIHDELGVQLALRAEDAFASALLCCAVLTRNFSDRPDLFFLNLALGIELAEDMRGSVERNFGVDLARRLGYPQANANAPGNGQGAALANGLGPGSTVMAQGQGT</sequence>
<evidence type="ECO:0000313" key="2">
    <source>
        <dbReference type="EMBL" id="KAK3935312.1"/>
    </source>
</evidence>
<evidence type="ECO:0000256" key="1">
    <source>
        <dbReference type="SAM" id="MobiDB-lite"/>
    </source>
</evidence>
<protein>
    <submittedName>
        <fullName evidence="2">Uncharacterized protein</fullName>
    </submittedName>
</protein>
<organism evidence="2 3">
    <name type="scientific">Diplogelasinospora grovesii</name>
    <dbReference type="NCBI Taxonomy" id="303347"/>
    <lineage>
        <taxon>Eukaryota</taxon>
        <taxon>Fungi</taxon>
        <taxon>Dikarya</taxon>
        <taxon>Ascomycota</taxon>
        <taxon>Pezizomycotina</taxon>
        <taxon>Sordariomycetes</taxon>
        <taxon>Sordariomycetidae</taxon>
        <taxon>Sordariales</taxon>
        <taxon>Diplogelasinosporaceae</taxon>
        <taxon>Diplogelasinospora</taxon>
    </lineage>
</organism>
<accession>A0AAN6RZ77</accession>